<name>A0A4P7SI26_9CELL</name>
<evidence type="ECO:0000313" key="2">
    <source>
        <dbReference type="Proteomes" id="UP000296469"/>
    </source>
</evidence>
<gene>
    <name evidence="1" type="ORF">E5225_00700</name>
</gene>
<sequence>MPGTPSVLAVVDAPYRGTVERGYADCFYLSFVLGAQLGGLTLLLRGEAVLLGHEPADGVEPLDLDGLRAAGVRVLVSRADRDALGLAADPLRPGVETVDDDGRLWAAHDAVWFV</sequence>
<dbReference type="Proteomes" id="UP000296469">
    <property type="component" value="Chromosome"/>
</dbReference>
<organism evidence="1 2">
    <name type="scientific">Cellulomonas shaoxiangyii</name>
    <dbReference type="NCBI Taxonomy" id="2566013"/>
    <lineage>
        <taxon>Bacteria</taxon>
        <taxon>Bacillati</taxon>
        <taxon>Actinomycetota</taxon>
        <taxon>Actinomycetes</taxon>
        <taxon>Micrococcales</taxon>
        <taxon>Cellulomonadaceae</taxon>
        <taxon>Cellulomonas</taxon>
    </lineage>
</organism>
<keyword evidence="2" id="KW-1185">Reference proteome</keyword>
<reference evidence="1 2" key="1">
    <citation type="submission" date="2019-04" db="EMBL/GenBank/DDBJ databases">
        <title>Isolation and identification of Cellulomonas shaoxiangyii sp. Nov. isolated from feces of the Tibetan antelopes (Pantholops hodgsonii) in the Qinghai-Tibet plateau of China.</title>
        <authorList>
            <person name="Tian Z."/>
        </authorList>
    </citation>
    <scope>NUCLEOTIDE SEQUENCE [LARGE SCALE GENOMIC DNA]</scope>
    <source>
        <strain evidence="1 2">Z28</strain>
    </source>
</reference>
<dbReference type="KEGG" id="celz:E5225_00700"/>
<dbReference type="InterPro" id="IPR027396">
    <property type="entry name" value="DsrEFH-like"/>
</dbReference>
<protein>
    <recommendedName>
        <fullName evidence="3">Sulfur reduction protein DsrE</fullName>
    </recommendedName>
</protein>
<evidence type="ECO:0008006" key="3">
    <source>
        <dbReference type="Google" id="ProtNLM"/>
    </source>
</evidence>
<dbReference type="EMBL" id="CP039291">
    <property type="protein sequence ID" value="QCB92294.1"/>
    <property type="molecule type" value="Genomic_DNA"/>
</dbReference>
<accession>A0A4P7SI26</accession>
<proteinExistence type="predicted"/>
<dbReference type="SUPFAM" id="SSF75169">
    <property type="entry name" value="DsrEFH-like"/>
    <property type="match status" value="1"/>
</dbReference>
<evidence type="ECO:0000313" key="1">
    <source>
        <dbReference type="EMBL" id="QCB92294.1"/>
    </source>
</evidence>
<dbReference type="AlphaFoldDB" id="A0A4P7SI26"/>
<dbReference type="RefSeq" id="WP_135972547.1">
    <property type="nucleotide sequence ID" value="NZ_CP039291.1"/>
</dbReference>